<dbReference type="GO" id="GO:0006281">
    <property type="term" value="P:DNA repair"/>
    <property type="evidence" value="ECO:0007669"/>
    <property type="project" value="TreeGrafter"/>
</dbReference>
<evidence type="ECO:0000313" key="3">
    <source>
        <dbReference type="Proteomes" id="UP000032067"/>
    </source>
</evidence>
<evidence type="ECO:0000256" key="1">
    <source>
        <dbReference type="ARBA" id="ARBA00022763"/>
    </source>
</evidence>
<accession>A0A0D0MRZ9</accession>
<dbReference type="PANTHER" id="PTHR35369">
    <property type="entry name" value="BLR3025 PROTEIN-RELATED"/>
    <property type="match status" value="1"/>
</dbReference>
<protein>
    <submittedName>
        <fullName evidence="2">DNA polymerase</fullName>
    </submittedName>
</protein>
<dbReference type="CDD" id="cd03468">
    <property type="entry name" value="PolY_like"/>
    <property type="match status" value="1"/>
</dbReference>
<dbReference type="RefSeq" id="WP_042577701.1">
    <property type="nucleotide sequence ID" value="NZ_JXQQ01000010.1"/>
</dbReference>
<dbReference type="Proteomes" id="UP000032067">
    <property type="component" value="Unassembled WGS sequence"/>
</dbReference>
<gene>
    <name evidence="2" type="ORF">RT97_05160</name>
</gene>
<dbReference type="InterPro" id="IPR050356">
    <property type="entry name" value="SulA_CellDiv_inhibitor"/>
</dbReference>
<organism evidence="2 3">
    <name type="scientific">Variovorax paradoxus</name>
    <dbReference type="NCBI Taxonomy" id="34073"/>
    <lineage>
        <taxon>Bacteria</taxon>
        <taxon>Pseudomonadati</taxon>
        <taxon>Pseudomonadota</taxon>
        <taxon>Betaproteobacteria</taxon>
        <taxon>Burkholderiales</taxon>
        <taxon>Comamonadaceae</taxon>
        <taxon>Variovorax</taxon>
    </lineage>
</organism>
<dbReference type="EMBL" id="JXQQ01000010">
    <property type="protein sequence ID" value="KIQ35296.1"/>
    <property type="molecule type" value="Genomic_DNA"/>
</dbReference>
<keyword evidence="1" id="KW-0227">DNA damage</keyword>
<dbReference type="SUPFAM" id="SSF56672">
    <property type="entry name" value="DNA/RNA polymerases"/>
    <property type="match status" value="1"/>
</dbReference>
<dbReference type="AlphaFoldDB" id="A0A0D0MRZ9"/>
<name>A0A0D0MRZ9_VARPD</name>
<dbReference type="PANTHER" id="PTHR35369:SF2">
    <property type="entry name" value="BLR3025 PROTEIN"/>
    <property type="match status" value="1"/>
</dbReference>
<reference evidence="2 3" key="1">
    <citation type="submission" date="2014-12" db="EMBL/GenBank/DDBJ databases">
        <title>16Stimator: statistical estimation of ribosomal gene copy numbers from draft genome assemblies.</title>
        <authorList>
            <person name="Perisin M.A."/>
            <person name="Vetter M."/>
            <person name="Gilbert J.A."/>
            <person name="Bergelson J."/>
        </authorList>
    </citation>
    <scope>NUCLEOTIDE SEQUENCE [LARGE SCALE GENOMIC DNA]</scope>
    <source>
        <strain evidence="2 3">MEDvA23</strain>
    </source>
</reference>
<dbReference type="InterPro" id="IPR043502">
    <property type="entry name" value="DNA/RNA_pol_sf"/>
</dbReference>
<proteinExistence type="predicted"/>
<evidence type="ECO:0000313" key="2">
    <source>
        <dbReference type="EMBL" id="KIQ35296.1"/>
    </source>
</evidence>
<comment type="caution">
    <text evidence="2">The sequence shown here is derived from an EMBL/GenBank/DDBJ whole genome shotgun (WGS) entry which is preliminary data.</text>
</comment>
<sequence>MFWAALLPAPQLSESQRLEALRGFALWCLQFTPRTSLVDPAAVSAAVVMELEASVRLFGGKRKLVERVKVEALDIGVAQLGWAPTSLAAVAIARTGQSNGFAKPLEALLDALPIEVLAPVAAHAATLSRLGCQTLGQVRALPRGGLSRRFDKELLGALDQAYGLRPEVHAWVQLPDSFSAKLELMSRVELAPALLFGARRLLMQMCAWLSARRAGVTAYTLKWCHDAMRAKTAGDGGEITIRTAAPSRSIEHLSRLLAEHLAKVELPAPVGDLELVADEVRAHEESSHSLLPDAREDGESLALVLERIAARLRPERVLRPVVTEDHRPEWMCHWQPAPEPHPRQLARCVEHPQPTFIFPNPLRLASRENGPLYQGPLQLLAGPHRVEYGWWDRVGDRPGDPGSKDHPDAGSTRHVARDYWVALSEHAGVLWIFQTRLANEESAWFLHGIFA</sequence>
<dbReference type="OrthoDB" id="625722at2"/>